<accession>A0A023EME9</accession>
<feature type="domain" description="N-acetyltransferase" evidence="1">
    <location>
        <begin position="168"/>
        <end position="242"/>
    </location>
</feature>
<sequence length="252" mass="28149">THCIAHLNRLELPAEDGHLEAADHISFPQTWHTFQAKDPTSNRLANYRVQDLPPERVDDAIQHMCTHFLRDEPICRSLGLTDDPVGVREMATVWQKVAQQQCVVACFREESDEIVGLNMLTVVTRDDPADSSKFESAAVRDFVNSTLYMTKQANLFETHQVNCFLSAWGLSVHPAYRGLGIATEILRARIPFCRALGLTLSATVFSHPGSQVPAAKVGFEDAVVERFVDLAAKGYRLSVPVEFNKLMTLKVK</sequence>
<dbReference type="PANTHER" id="PTHR20905">
    <property type="entry name" value="N-ACETYLTRANSFERASE-RELATED"/>
    <property type="match status" value="1"/>
</dbReference>
<dbReference type="AlphaFoldDB" id="A0A023EME9"/>
<dbReference type="PROSITE" id="PS51186">
    <property type="entry name" value="GNAT"/>
    <property type="match status" value="1"/>
</dbReference>
<reference evidence="2" key="1">
    <citation type="journal article" date="2014" name="PLoS Negl. Trop. Dis.">
        <title>Identification and characterization of seminal fluid proteins in the Asian tiger mosquito, Aedes albopictus.</title>
        <authorList>
            <person name="Boes K.E."/>
            <person name="Ribeiro J.M."/>
            <person name="Wong A."/>
            <person name="Harrington L.C."/>
            <person name="Wolfner M.F."/>
            <person name="Sirot L.K."/>
        </authorList>
    </citation>
    <scope>NUCLEOTIDE SEQUENCE</scope>
    <source>
        <tissue evidence="2">Reproductive organs</tissue>
    </source>
</reference>
<dbReference type="EMBL" id="GAPW01003588">
    <property type="protein sequence ID" value="JAC10010.1"/>
    <property type="molecule type" value="mRNA"/>
</dbReference>
<feature type="non-terminal residue" evidence="2">
    <location>
        <position position="1"/>
    </location>
</feature>
<dbReference type="PANTHER" id="PTHR20905:SF32">
    <property type="entry name" value="ARYLALKYLAMINE N-ACETYLTRANSFERASE-LIKE 7, ISOFORM A"/>
    <property type="match status" value="1"/>
</dbReference>
<name>A0A023EME9_AEDAL</name>
<dbReference type="InterPro" id="IPR000182">
    <property type="entry name" value="GNAT_dom"/>
</dbReference>
<dbReference type="Gene3D" id="3.40.630.30">
    <property type="match status" value="1"/>
</dbReference>
<dbReference type="GO" id="GO:0008080">
    <property type="term" value="F:N-acetyltransferase activity"/>
    <property type="evidence" value="ECO:0007669"/>
    <property type="project" value="TreeGrafter"/>
</dbReference>
<dbReference type="VEuPathDB" id="VectorBase:AALC636_006468"/>
<protein>
    <recommendedName>
        <fullName evidence="1">N-acetyltransferase domain-containing protein</fullName>
    </recommendedName>
</protein>
<proteinExistence type="evidence at transcript level"/>
<dbReference type="VEuPathDB" id="VectorBase:AALFPA_068737"/>
<dbReference type="VEuPathDB" id="VectorBase:AALF022858"/>
<dbReference type="InterPro" id="IPR016181">
    <property type="entry name" value="Acyl_CoA_acyltransferase"/>
</dbReference>
<dbReference type="CDD" id="cd04301">
    <property type="entry name" value="NAT_SF"/>
    <property type="match status" value="1"/>
</dbReference>
<evidence type="ECO:0000259" key="1">
    <source>
        <dbReference type="PROSITE" id="PS51186"/>
    </source>
</evidence>
<dbReference type="SUPFAM" id="SSF55729">
    <property type="entry name" value="Acyl-CoA N-acyltransferases (Nat)"/>
    <property type="match status" value="1"/>
</dbReference>
<dbReference type="Pfam" id="PF00583">
    <property type="entry name" value="Acetyltransf_1"/>
    <property type="match status" value="1"/>
</dbReference>
<evidence type="ECO:0000313" key="2">
    <source>
        <dbReference type="EMBL" id="JAC10010.1"/>
    </source>
</evidence>
<organism evidence="2">
    <name type="scientific">Aedes albopictus</name>
    <name type="common">Asian tiger mosquito</name>
    <name type="synonym">Stegomyia albopicta</name>
    <dbReference type="NCBI Taxonomy" id="7160"/>
    <lineage>
        <taxon>Eukaryota</taxon>
        <taxon>Metazoa</taxon>
        <taxon>Ecdysozoa</taxon>
        <taxon>Arthropoda</taxon>
        <taxon>Hexapoda</taxon>
        <taxon>Insecta</taxon>
        <taxon>Pterygota</taxon>
        <taxon>Neoptera</taxon>
        <taxon>Endopterygota</taxon>
        <taxon>Diptera</taxon>
        <taxon>Nematocera</taxon>
        <taxon>Culicoidea</taxon>
        <taxon>Culicidae</taxon>
        <taxon>Culicinae</taxon>
        <taxon>Aedini</taxon>
        <taxon>Aedes</taxon>
        <taxon>Stegomyia</taxon>
    </lineage>
</organism>